<proteinExistence type="predicted"/>
<organism evidence="1 2">
    <name type="scientific">Hibiscus sabdariffa</name>
    <name type="common">roselle</name>
    <dbReference type="NCBI Taxonomy" id="183260"/>
    <lineage>
        <taxon>Eukaryota</taxon>
        <taxon>Viridiplantae</taxon>
        <taxon>Streptophyta</taxon>
        <taxon>Embryophyta</taxon>
        <taxon>Tracheophyta</taxon>
        <taxon>Spermatophyta</taxon>
        <taxon>Magnoliopsida</taxon>
        <taxon>eudicotyledons</taxon>
        <taxon>Gunneridae</taxon>
        <taxon>Pentapetalae</taxon>
        <taxon>rosids</taxon>
        <taxon>malvids</taxon>
        <taxon>Malvales</taxon>
        <taxon>Malvaceae</taxon>
        <taxon>Malvoideae</taxon>
        <taxon>Hibiscus</taxon>
    </lineage>
</organism>
<name>A0ABR2FQV1_9ROSI</name>
<evidence type="ECO:0000313" key="2">
    <source>
        <dbReference type="Proteomes" id="UP001472677"/>
    </source>
</evidence>
<protein>
    <submittedName>
        <fullName evidence="1">Uncharacterized protein</fullName>
    </submittedName>
</protein>
<evidence type="ECO:0000313" key="1">
    <source>
        <dbReference type="EMBL" id="KAK8584242.1"/>
    </source>
</evidence>
<accession>A0ABR2FQV1</accession>
<comment type="caution">
    <text evidence="1">The sequence shown here is derived from an EMBL/GenBank/DDBJ whole genome shotgun (WGS) entry which is preliminary data.</text>
</comment>
<sequence>MVLMELQPVVWRFKECLKIKVVYTKFSTIKVFFLKQAFLCAKPIAVVLIKVPKALEDIPEYSANCAEILHT</sequence>
<gene>
    <name evidence="1" type="ORF">V6N12_068488</name>
</gene>
<dbReference type="EMBL" id="JBBPBM010000005">
    <property type="protein sequence ID" value="KAK8584242.1"/>
    <property type="molecule type" value="Genomic_DNA"/>
</dbReference>
<reference evidence="1 2" key="1">
    <citation type="journal article" date="2024" name="G3 (Bethesda)">
        <title>Genome assembly of Hibiscus sabdariffa L. provides insights into metabolisms of medicinal natural products.</title>
        <authorList>
            <person name="Kim T."/>
        </authorList>
    </citation>
    <scope>NUCLEOTIDE SEQUENCE [LARGE SCALE GENOMIC DNA]</scope>
    <source>
        <strain evidence="1">TK-2024</strain>
        <tissue evidence="1">Old leaves</tissue>
    </source>
</reference>
<dbReference type="Proteomes" id="UP001472677">
    <property type="component" value="Unassembled WGS sequence"/>
</dbReference>
<keyword evidence="2" id="KW-1185">Reference proteome</keyword>